<dbReference type="RefSeq" id="WP_229639688.1">
    <property type="nucleotide sequence ID" value="NZ_JADWDC010000011.1"/>
</dbReference>
<dbReference type="InterPro" id="IPR029016">
    <property type="entry name" value="GAF-like_dom_sf"/>
</dbReference>
<dbReference type="PROSITE" id="PS50111">
    <property type="entry name" value="CHEMOTAXIS_TRANSDUC_2"/>
    <property type="match status" value="1"/>
</dbReference>
<dbReference type="GO" id="GO:0006935">
    <property type="term" value="P:chemotaxis"/>
    <property type="evidence" value="ECO:0007669"/>
    <property type="project" value="UniProtKB-ARBA"/>
</dbReference>
<dbReference type="Pfam" id="PF00015">
    <property type="entry name" value="MCPsignal"/>
    <property type="match status" value="1"/>
</dbReference>
<dbReference type="SMART" id="SM00065">
    <property type="entry name" value="GAF"/>
    <property type="match status" value="1"/>
</dbReference>
<gene>
    <name evidence="9" type="ORF">I4641_06620</name>
</gene>
<dbReference type="Proteomes" id="UP000729733">
    <property type="component" value="Unassembled WGS sequence"/>
</dbReference>
<keyword evidence="5" id="KW-0472">Membrane</keyword>
<dbReference type="GO" id="GO:0016020">
    <property type="term" value="C:membrane"/>
    <property type="evidence" value="ECO:0007669"/>
    <property type="project" value="InterPro"/>
</dbReference>
<feature type="domain" description="Phytochrome chromophore attachment site" evidence="6">
    <location>
        <begin position="306"/>
        <end position="442"/>
    </location>
</feature>
<dbReference type="PANTHER" id="PTHR32089">
    <property type="entry name" value="METHYL-ACCEPTING CHEMOTAXIS PROTEIN MCPB"/>
    <property type="match status" value="1"/>
</dbReference>
<dbReference type="InterPro" id="IPR016132">
    <property type="entry name" value="Phyto_chromo_attachment"/>
</dbReference>
<evidence type="ECO:0000256" key="1">
    <source>
        <dbReference type="ARBA" id="ARBA00023224"/>
    </source>
</evidence>
<dbReference type="CDD" id="cd11386">
    <property type="entry name" value="MCP_signal"/>
    <property type="match status" value="1"/>
</dbReference>
<dbReference type="InterPro" id="IPR003018">
    <property type="entry name" value="GAF"/>
</dbReference>
<proteinExistence type="inferred from homology"/>
<evidence type="ECO:0000313" key="10">
    <source>
        <dbReference type="Proteomes" id="UP000729733"/>
    </source>
</evidence>
<dbReference type="Pfam" id="PF00672">
    <property type="entry name" value="HAMP"/>
    <property type="match status" value="1"/>
</dbReference>
<dbReference type="Gene3D" id="6.10.340.10">
    <property type="match status" value="1"/>
</dbReference>
<dbReference type="SUPFAM" id="SSF55781">
    <property type="entry name" value="GAF domain-like"/>
    <property type="match status" value="1"/>
</dbReference>
<dbReference type="CDD" id="cd06225">
    <property type="entry name" value="HAMP"/>
    <property type="match status" value="2"/>
</dbReference>
<evidence type="ECO:0000256" key="4">
    <source>
        <dbReference type="SAM" id="Coils"/>
    </source>
</evidence>
<evidence type="ECO:0000256" key="3">
    <source>
        <dbReference type="PROSITE-ProRule" id="PRU00284"/>
    </source>
</evidence>
<dbReference type="PROSITE" id="PS50046">
    <property type="entry name" value="PHYTOCHROME_2"/>
    <property type="match status" value="1"/>
</dbReference>
<feature type="domain" description="Methyl-accepting transducer" evidence="7">
    <location>
        <begin position="524"/>
        <end position="760"/>
    </location>
</feature>
<evidence type="ECO:0000259" key="8">
    <source>
        <dbReference type="PROSITE" id="PS50885"/>
    </source>
</evidence>
<dbReference type="Gene3D" id="3.30.450.40">
    <property type="match status" value="1"/>
</dbReference>
<feature type="transmembrane region" description="Helical" evidence="5">
    <location>
        <begin position="212"/>
        <end position="233"/>
    </location>
</feature>
<dbReference type="SMART" id="SM00304">
    <property type="entry name" value="HAMP"/>
    <property type="match status" value="2"/>
</dbReference>
<feature type="domain" description="HAMP" evidence="8">
    <location>
        <begin position="230"/>
        <end position="282"/>
    </location>
</feature>
<evidence type="ECO:0000256" key="2">
    <source>
        <dbReference type="ARBA" id="ARBA00029447"/>
    </source>
</evidence>
<organism evidence="9 10">
    <name type="scientific">Waterburya agarophytonicola KI4</name>
    <dbReference type="NCBI Taxonomy" id="2874699"/>
    <lineage>
        <taxon>Bacteria</taxon>
        <taxon>Bacillati</taxon>
        <taxon>Cyanobacteriota</taxon>
        <taxon>Cyanophyceae</taxon>
        <taxon>Pleurocapsales</taxon>
        <taxon>Hyellaceae</taxon>
        <taxon>Waterburya</taxon>
        <taxon>Waterburya agarophytonicola</taxon>
    </lineage>
</organism>
<dbReference type="SUPFAM" id="SSF158472">
    <property type="entry name" value="HAMP domain-like"/>
    <property type="match status" value="1"/>
</dbReference>
<feature type="domain" description="HAMP" evidence="8">
    <location>
        <begin position="468"/>
        <end position="519"/>
    </location>
</feature>
<dbReference type="SUPFAM" id="SSF58104">
    <property type="entry name" value="Methyl-accepting chemotaxis protein (MCP) signaling domain"/>
    <property type="match status" value="1"/>
</dbReference>
<comment type="caution">
    <text evidence="9">The sequence shown here is derived from an EMBL/GenBank/DDBJ whole genome shotgun (WGS) entry which is preliminary data.</text>
</comment>
<dbReference type="SMART" id="SM00283">
    <property type="entry name" value="MA"/>
    <property type="match status" value="1"/>
</dbReference>
<keyword evidence="4" id="KW-0175">Coiled coil</keyword>
<dbReference type="FunFam" id="1.10.287.950:FF:000001">
    <property type="entry name" value="Methyl-accepting chemotaxis sensory transducer"/>
    <property type="match status" value="1"/>
</dbReference>
<dbReference type="Pfam" id="PF01590">
    <property type="entry name" value="GAF"/>
    <property type="match status" value="1"/>
</dbReference>
<keyword evidence="1 3" id="KW-0807">Transducer</keyword>
<evidence type="ECO:0000256" key="5">
    <source>
        <dbReference type="SAM" id="Phobius"/>
    </source>
</evidence>
<dbReference type="PROSITE" id="PS50885">
    <property type="entry name" value="HAMP"/>
    <property type="match status" value="2"/>
</dbReference>
<dbReference type="EMBL" id="JADWDC010000011">
    <property type="protein sequence ID" value="MCC0176651.1"/>
    <property type="molecule type" value="Genomic_DNA"/>
</dbReference>
<feature type="coiled-coil region" evidence="4">
    <location>
        <begin position="668"/>
        <end position="695"/>
    </location>
</feature>
<dbReference type="Gene3D" id="1.10.287.950">
    <property type="entry name" value="Methyl-accepting chemotaxis protein"/>
    <property type="match status" value="1"/>
</dbReference>
<keyword evidence="5" id="KW-1133">Transmembrane helix</keyword>
<dbReference type="AlphaFoldDB" id="A0A964FF84"/>
<dbReference type="GO" id="GO:0007165">
    <property type="term" value="P:signal transduction"/>
    <property type="evidence" value="ECO:0007669"/>
    <property type="project" value="UniProtKB-KW"/>
</dbReference>
<dbReference type="PANTHER" id="PTHR32089:SF114">
    <property type="entry name" value="METHYL-ACCEPTING CHEMOTAXIS PROTEIN MCPB"/>
    <property type="match status" value="1"/>
</dbReference>
<evidence type="ECO:0000313" key="9">
    <source>
        <dbReference type="EMBL" id="MCC0176651.1"/>
    </source>
</evidence>
<keyword evidence="10" id="KW-1185">Reference proteome</keyword>
<reference evidence="9" key="1">
    <citation type="journal article" date="2021" name="Antonie Van Leeuwenhoek">
        <title>Draft genome and description of Waterburya agarophytonicola gen. nov. sp. nov. (Pleurocapsales, Cyanobacteria): a seaweed symbiont.</title>
        <authorList>
            <person name="Bonthond G."/>
            <person name="Shalygin S."/>
            <person name="Bayer T."/>
            <person name="Weinberger F."/>
        </authorList>
    </citation>
    <scope>NUCLEOTIDE SEQUENCE</scope>
    <source>
        <strain evidence="9">KI4</strain>
    </source>
</reference>
<evidence type="ECO:0000259" key="6">
    <source>
        <dbReference type="PROSITE" id="PS50046"/>
    </source>
</evidence>
<name>A0A964FF84_9CYAN</name>
<dbReference type="InterPro" id="IPR004089">
    <property type="entry name" value="MCPsignal_dom"/>
</dbReference>
<comment type="similarity">
    <text evidence="2">Belongs to the methyl-accepting chemotaxis (MCP) protein family.</text>
</comment>
<protein>
    <submittedName>
        <fullName evidence="9">HAMP domain-containing protein</fullName>
    </submittedName>
</protein>
<accession>A0A964FF84</accession>
<dbReference type="InterPro" id="IPR003660">
    <property type="entry name" value="HAMP_dom"/>
</dbReference>
<evidence type="ECO:0000259" key="7">
    <source>
        <dbReference type="PROSITE" id="PS50111"/>
    </source>
</evidence>
<sequence>MNNLPELPNQIQERSSTNSLGAKSPLLSKLYDLPISHKTSLIPWFSFAGLLVVLGAGGIILSGSLKNQLFDRAESRLNIKSQIIDILLADKSDLEKASVLEQAITAFTDNQSYSAIYLYQNDGELVLASSTENIDGQVNSNIALPNNEIIDLAVASNGSTVEQIEQVNGIKYVLAAKTLLNDTGKPMGVLIHGSSLSPINSLIKSSFLAQSLLSVVILISIIYLSKILGIAIAEPIQTLQKVAQDFADGNLKARAVVRTSDEVGLLGTTFNILADSIEINESRLKQDAERSRILKEIALEISEATDVSGIIQIVIESSKNVLNADRVIYHRFDDNFQGKIIAEAVDDKFPSALNAEIDDPCFAEGYAEKYQQGAVKAISNIYQAGLNECHLKMLEPFEVIASLITPIVINDKLTGLLIAHQCSEPRSWQQDEIDLFSQIASQTSTAIERVELLEIQKQSENKERAAKENLQRRALELLMEVDPVSRGDLTVQVKVKEDEIGTIGDSYNATIESLRKLVAQVQISAFQVSSTTSDKDISIQELSTGALAQTEEINNALIRIKGITDSIQAVASNAKSAEAAVLRAAETVKAGDDAMTQTVEGFQEIRDTVAETAKKVKRLGESSQKISKVVNVISNFADQTNLLALNASIEAAHAGEEGRGFAVVADEVRSLARQSAEATAEIEALVAEIQAETNEVVAAMESGTEQVVAGTKLVDRTRNSLIQIADVSQEINQLVGGIAIATVEQSQNSEVVTQTMMQVAAISNKTATEAGEVSASFKDLLIVAQELQNSVAKFKVS</sequence>
<keyword evidence="5" id="KW-0812">Transmembrane</keyword>
<feature type="transmembrane region" description="Helical" evidence="5">
    <location>
        <begin position="41"/>
        <end position="62"/>
    </location>
</feature>